<organism evidence="2 3">
    <name type="scientific">Lacibacterium aquatile</name>
    <dbReference type="NCBI Taxonomy" id="1168082"/>
    <lineage>
        <taxon>Bacteria</taxon>
        <taxon>Pseudomonadati</taxon>
        <taxon>Pseudomonadota</taxon>
        <taxon>Alphaproteobacteria</taxon>
        <taxon>Rhodospirillales</taxon>
        <taxon>Rhodospirillaceae</taxon>
    </lineage>
</organism>
<gene>
    <name evidence="2" type="ORF">ACFSM5_16615</name>
</gene>
<evidence type="ECO:0000259" key="1">
    <source>
        <dbReference type="Pfam" id="PF12697"/>
    </source>
</evidence>
<dbReference type="RefSeq" id="WP_379877621.1">
    <property type="nucleotide sequence ID" value="NZ_JBHUIP010000013.1"/>
</dbReference>
<comment type="caution">
    <text evidence="2">The sequence shown here is derived from an EMBL/GenBank/DDBJ whole genome shotgun (WGS) entry which is preliminary data.</text>
</comment>
<proteinExistence type="predicted"/>
<dbReference type="PANTHER" id="PTHR43194">
    <property type="entry name" value="HYDROLASE ALPHA/BETA FOLD FAMILY"/>
    <property type="match status" value="1"/>
</dbReference>
<protein>
    <submittedName>
        <fullName evidence="2">Alpha/beta fold hydrolase</fullName>
    </submittedName>
</protein>
<dbReference type="Pfam" id="PF12697">
    <property type="entry name" value="Abhydrolase_6"/>
    <property type="match status" value="1"/>
</dbReference>
<keyword evidence="3" id="KW-1185">Reference proteome</keyword>
<dbReference type="GO" id="GO:0016787">
    <property type="term" value="F:hydrolase activity"/>
    <property type="evidence" value="ECO:0007669"/>
    <property type="project" value="UniProtKB-KW"/>
</dbReference>
<name>A0ABW5DUK6_9PROT</name>
<accession>A0ABW5DUK6</accession>
<dbReference type="InterPro" id="IPR050228">
    <property type="entry name" value="Carboxylesterase_BioH"/>
</dbReference>
<dbReference type="Gene3D" id="3.40.50.1820">
    <property type="entry name" value="alpha/beta hydrolase"/>
    <property type="match status" value="1"/>
</dbReference>
<reference evidence="3" key="1">
    <citation type="journal article" date="2019" name="Int. J. Syst. Evol. Microbiol.">
        <title>The Global Catalogue of Microorganisms (GCM) 10K type strain sequencing project: providing services to taxonomists for standard genome sequencing and annotation.</title>
        <authorList>
            <consortium name="The Broad Institute Genomics Platform"/>
            <consortium name="The Broad Institute Genome Sequencing Center for Infectious Disease"/>
            <person name="Wu L."/>
            <person name="Ma J."/>
        </authorList>
    </citation>
    <scope>NUCLEOTIDE SEQUENCE [LARGE SCALE GENOMIC DNA]</scope>
    <source>
        <strain evidence="3">CGMCC 1.19062</strain>
    </source>
</reference>
<dbReference type="InterPro" id="IPR000073">
    <property type="entry name" value="AB_hydrolase_1"/>
</dbReference>
<dbReference type="PANTHER" id="PTHR43194:SF2">
    <property type="entry name" value="PEROXISOMAL MEMBRANE PROTEIN LPX1"/>
    <property type="match status" value="1"/>
</dbReference>
<evidence type="ECO:0000313" key="3">
    <source>
        <dbReference type="Proteomes" id="UP001597295"/>
    </source>
</evidence>
<keyword evidence="2" id="KW-0378">Hydrolase</keyword>
<dbReference type="EMBL" id="JBHUIP010000013">
    <property type="protein sequence ID" value="MFD2264530.1"/>
    <property type="molecule type" value="Genomic_DNA"/>
</dbReference>
<dbReference type="InterPro" id="IPR029058">
    <property type="entry name" value="AB_hydrolase_fold"/>
</dbReference>
<evidence type="ECO:0000313" key="2">
    <source>
        <dbReference type="EMBL" id="MFD2264530.1"/>
    </source>
</evidence>
<sequence length="275" mass="30834">MGTSRYMNVLGYEIHVTEWGDREKPPLVMWHGLARTGRDFDDIARVLSDRYWILCPDTIGRGLSQWATDPADYGIDFYGKLAVAFIDAHGIDKLRWLGLSMGGAIGIHLAGGALKDRMTHFVVNDIGPELPGPAVERIKGYAGKPPSFKTVSELEAFFRIAYKPYGDLTDEQWRRLTETSVRRNPDGSVTPHYDPRMVGQFERYPDDYNQWDVWKRITAKTLLLRGADSDLLLPEVAIQMTLSGPKAKLVTFPGCGHAPALNVPEQISVIEEFLA</sequence>
<dbReference type="Proteomes" id="UP001597295">
    <property type="component" value="Unassembled WGS sequence"/>
</dbReference>
<feature type="domain" description="AB hydrolase-1" evidence="1">
    <location>
        <begin position="27"/>
        <end position="266"/>
    </location>
</feature>
<dbReference type="SUPFAM" id="SSF53474">
    <property type="entry name" value="alpha/beta-Hydrolases"/>
    <property type="match status" value="1"/>
</dbReference>